<protein>
    <recommendedName>
        <fullName evidence="3">NudC domain-containing protein 1</fullName>
    </recommendedName>
</protein>
<reference evidence="7" key="1">
    <citation type="submission" date="2025-08" db="UniProtKB">
        <authorList>
            <consortium name="RefSeq"/>
        </authorList>
    </citation>
    <scope>IDENTIFICATION</scope>
</reference>
<comment type="subcellular location">
    <subcellularLocation>
        <location evidence="2">Cytoplasm</location>
    </subcellularLocation>
    <subcellularLocation>
        <location evidence="1">Nucleus</location>
    </subcellularLocation>
</comment>
<dbReference type="RefSeq" id="XP_029637760.1">
    <property type="nucleotide sequence ID" value="XM_029781900.2"/>
</dbReference>
<dbReference type="GO" id="GO:0005634">
    <property type="term" value="C:nucleus"/>
    <property type="evidence" value="ECO:0007669"/>
    <property type="project" value="UniProtKB-SubCell"/>
</dbReference>
<dbReference type="SUPFAM" id="SSF49764">
    <property type="entry name" value="HSP20-like chaperones"/>
    <property type="match status" value="1"/>
</dbReference>
<dbReference type="InterPro" id="IPR037895">
    <property type="entry name" value="NUDCD1"/>
</dbReference>
<organism evidence="6 7">
    <name type="scientific">Octopus sinensis</name>
    <name type="common">East Asian common octopus</name>
    <dbReference type="NCBI Taxonomy" id="2607531"/>
    <lineage>
        <taxon>Eukaryota</taxon>
        <taxon>Metazoa</taxon>
        <taxon>Spiralia</taxon>
        <taxon>Lophotrochozoa</taxon>
        <taxon>Mollusca</taxon>
        <taxon>Cephalopoda</taxon>
        <taxon>Coleoidea</taxon>
        <taxon>Octopodiformes</taxon>
        <taxon>Octopoda</taxon>
        <taxon>Incirrata</taxon>
        <taxon>Octopodidae</taxon>
        <taxon>Octopus</taxon>
    </lineage>
</organism>
<dbReference type="InterPro" id="IPR007052">
    <property type="entry name" value="CS_dom"/>
</dbReference>
<dbReference type="GO" id="GO:0005737">
    <property type="term" value="C:cytoplasm"/>
    <property type="evidence" value="ECO:0007669"/>
    <property type="project" value="UniProtKB-SubCell"/>
</dbReference>
<sequence length="604" mass="68964">MALTTDADELKVQSDLLNPNFDGYKLSLEPLPTYKTNLETEIDVATLTDKQFSYQHLKALGCHNHLILDQWAMNAGHYILYFVDKLWNICCIELTTESGHPKLINVNPAFQIPNRNNLHLIPGRHNVTINFPAPDWAVIADGAGTLYLLETGLRTNVQDRSSSWQLRFTKSDVLGENRGLFILCDALFHTENESHFVECLILHVDEADEELKDKYNATFMTVLEWLTLSSDDKQIWSVKQTRRLRSSRSADCCFFEKSGKAIYIAGDRLFQMIYDSERPINTTEEKEPLKDDCPPEYTWMQNAESVTVHFLLPEGTPKESIYITLQSDYIDVGFKTGNQLLSGQLDHLINTQESTWTLNDNKLEVYLSKRDGSMWSLVVRGNMRGEMVASEEQLAEIHNRLSHLTSEQWNPNPDKQNKPFNSQQLEDCDAYPDTQAMLVRIDGVKHEITHQAHLGSHQWLFNTFTDVEKAPAVCLRHDVDGLVWQLGDDDSFDLATQPWRHVATFNAFGYVQASKQQKKFSTCPPDFSYVIISDCSKHCYIYRQPLAITSSIRNRKTGHQVTAVAKQQVLSLEAAENIMGVQATNHYLFILTPTKLLAVNMELH</sequence>
<evidence type="ECO:0000256" key="3">
    <source>
        <dbReference type="ARBA" id="ARBA00018915"/>
    </source>
</evidence>
<evidence type="ECO:0000313" key="6">
    <source>
        <dbReference type="Proteomes" id="UP000515154"/>
    </source>
</evidence>
<evidence type="ECO:0000256" key="4">
    <source>
        <dbReference type="ARBA" id="ARBA00022490"/>
    </source>
</evidence>
<name>A0A6P7SHS7_9MOLL</name>
<accession>A0A6P7SHS7</accession>
<proteinExistence type="predicted"/>
<dbReference type="Proteomes" id="UP000515154">
    <property type="component" value="Linkage group LG1"/>
</dbReference>
<dbReference type="Pfam" id="PF04969">
    <property type="entry name" value="CS"/>
    <property type="match status" value="1"/>
</dbReference>
<dbReference type="PROSITE" id="PS51203">
    <property type="entry name" value="CS"/>
    <property type="match status" value="1"/>
</dbReference>
<dbReference type="KEGG" id="osn:115213001"/>
<keyword evidence="6" id="KW-1185">Reference proteome</keyword>
<evidence type="ECO:0000256" key="2">
    <source>
        <dbReference type="ARBA" id="ARBA00004496"/>
    </source>
</evidence>
<dbReference type="PANTHER" id="PTHR21664">
    <property type="entry name" value="CHRONIC MYELOGENOUS LEUKEMIA TUMOR ANTIGEN 66"/>
    <property type="match status" value="1"/>
</dbReference>
<dbReference type="PANTHER" id="PTHR21664:SF1">
    <property type="entry name" value="NUDC DOMAIN-CONTAINING PROTEIN 1"/>
    <property type="match status" value="1"/>
</dbReference>
<evidence type="ECO:0000256" key="1">
    <source>
        <dbReference type="ARBA" id="ARBA00004123"/>
    </source>
</evidence>
<dbReference type="InterPro" id="IPR008978">
    <property type="entry name" value="HSP20-like_chaperone"/>
</dbReference>
<gene>
    <name evidence="7" type="primary">LOC115213001</name>
</gene>
<keyword evidence="4" id="KW-0963">Cytoplasm</keyword>
<keyword evidence="5" id="KW-0539">Nucleus</keyword>
<dbReference type="Gene3D" id="2.60.40.790">
    <property type="match status" value="1"/>
</dbReference>
<dbReference type="AlphaFoldDB" id="A0A6P7SHS7"/>
<evidence type="ECO:0000313" key="7">
    <source>
        <dbReference type="RefSeq" id="XP_029637760.1"/>
    </source>
</evidence>
<evidence type="ECO:0000256" key="5">
    <source>
        <dbReference type="ARBA" id="ARBA00023242"/>
    </source>
</evidence>
<dbReference type="CDD" id="cd06467">
    <property type="entry name" value="p23_NUDC_like"/>
    <property type="match status" value="1"/>
</dbReference>